<organism evidence="1 2">
    <name type="scientific">Apiospora marii</name>
    <dbReference type="NCBI Taxonomy" id="335849"/>
    <lineage>
        <taxon>Eukaryota</taxon>
        <taxon>Fungi</taxon>
        <taxon>Dikarya</taxon>
        <taxon>Ascomycota</taxon>
        <taxon>Pezizomycotina</taxon>
        <taxon>Sordariomycetes</taxon>
        <taxon>Xylariomycetidae</taxon>
        <taxon>Amphisphaeriales</taxon>
        <taxon>Apiosporaceae</taxon>
        <taxon>Apiospora</taxon>
    </lineage>
</organism>
<proteinExistence type="predicted"/>
<evidence type="ECO:0000313" key="1">
    <source>
        <dbReference type="EMBL" id="KAK7995855.1"/>
    </source>
</evidence>
<dbReference type="Proteomes" id="UP001396898">
    <property type="component" value="Unassembled WGS sequence"/>
</dbReference>
<gene>
    <name evidence="1" type="ORF">PG991_015322</name>
</gene>
<protein>
    <submittedName>
        <fullName evidence="1">Uncharacterized protein</fullName>
    </submittedName>
</protein>
<evidence type="ECO:0000313" key="2">
    <source>
        <dbReference type="Proteomes" id="UP001396898"/>
    </source>
</evidence>
<comment type="caution">
    <text evidence="1">The sequence shown here is derived from an EMBL/GenBank/DDBJ whole genome shotgun (WGS) entry which is preliminary data.</text>
</comment>
<keyword evidence="2" id="KW-1185">Reference proteome</keyword>
<accession>A0ABR1R221</accession>
<reference evidence="1 2" key="1">
    <citation type="submission" date="2023-01" db="EMBL/GenBank/DDBJ databases">
        <title>Analysis of 21 Apiospora genomes using comparative genomics revels a genus with tremendous synthesis potential of carbohydrate active enzymes and secondary metabolites.</title>
        <authorList>
            <person name="Sorensen T."/>
        </authorList>
    </citation>
    <scope>NUCLEOTIDE SEQUENCE [LARGE SCALE GENOMIC DNA]</scope>
    <source>
        <strain evidence="1 2">CBS 20057</strain>
    </source>
</reference>
<name>A0ABR1R221_9PEZI</name>
<dbReference type="EMBL" id="JAQQWI010000022">
    <property type="protein sequence ID" value="KAK7995855.1"/>
    <property type="molecule type" value="Genomic_DNA"/>
</dbReference>
<sequence length="443" mass="51134">MIYRSTCVRLAATARQRWSPLLQPVLRQPRAAFWGLRVAYWPTRGIRYTADTNLPYDEPDIPVQQAAQASIGSSKLSSDRASLSAAADLKHIEVKAWKNDGKHALDVLDRLCLEPHDDQVIPKAITCLQAYKHSIEHLSVEDAKVVLANDEAGNRVVHWFETEAINQQIKRNHPENGTLLQLISDILTGASRLKKMESWILAPNKLFKELSDKDSLRSVNLWRSMLYTAILQSLLWWHPQGAKDDALDYFSNTCEHIVTYWPVYRINYGYPRVAIQQMMANPELLCIDSRCFDRCLATLERMGLQVKTHNSVHHFLTLAHIRMLHPFHPDPDPFLSFVRDVDADLLHSARFYARRGRGGRKDKTQALYYSSVRICGHLLRCTGRASDPIWLDHAFDRLFGRNSGWLGAKDPLSEKDRNRWYYQWMEKHFPDGYKVGKMKTELE</sequence>